<dbReference type="PANTHER" id="PTHR33133:SF1">
    <property type="entry name" value="EXPRESSED PROTEIN-RELATED"/>
    <property type="match status" value="1"/>
</dbReference>
<sequence>MNEHFTRPMRFGEVLDQTFRLSKNNFSSFLLIMLILIGPTILLEALILLLTGTGFFRDMASGGSFLEQYYNTILDVAYEPTTIGEDIGTIIMGLASIVLYPMAQAAIILVIDASRRQEEFAVGSAIKRAFSRFWPIFGSSLLMGLIIFGMFFVAIIVISIFTAIGVVFHPIIGIAMGVVLFLVIGGAIAYFLTRWGLYLPAVVFEHCAPGLGRSWSLTRRNFWRTFGLFVVLGLIIVVISSVFELLFFSFLGTSVVYNILLSIVNLITTMFFAVGYAIIYFDLKLRNDGDDLIDMMENYENPKN</sequence>
<keyword evidence="1" id="KW-0812">Transmembrane</keyword>
<gene>
    <name evidence="3" type="ORF">J43TS3_13260</name>
</gene>
<proteinExistence type="predicted"/>
<evidence type="ECO:0000313" key="4">
    <source>
        <dbReference type="Proteomes" id="UP000676917"/>
    </source>
</evidence>
<feature type="transmembrane region" description="Helical" evidence="1">
    <location>
        <begin position="29"/>
        <end position="56"/>
    </location>
</feature>
<dbReference type="PANTHER" id="PTHR33133">
    <property type="entry name" value="OS08G0107100 PROTEIN-RELATED"/>
    <property type="match status" value="1"/>
</dbReference>
<feature type="transmembrane region" description="Helical" evidence="1">
    <location>
        <begin position="222"/>
        <end position="243"/>
    </location>
</feature>
<dbReference type="EMBL" id="BORP01000002">
    <property type="protein sequence ID" value="GIO26715.1"/>
    <property type="molecule type" value="Genomic_DNA"/>
</dbReference>
<protein>
    <recommendedName>
        <fullName evidence="2">DUF7847 domain-containing protein</fullName>
    </recommendedName>
</protein>
<dbReference type="InterPro" id="IPR057169">
    <property type="entry name" value="DUF7847"/>
</dbReference>
<evidence type="ECO:0000313" key="3">
    <source>
        <dbReference type="EMBL" id="GIO26715.1"/>
    </source>
</evidence>
<reference evidence="3" key="1">
    <citation type="submission" date="2021-03" db="EMBL/GenBank/DDBJ databases">
        <title>Antimicrobial resistance genes in bacteria isolated from Japanese honey, and their potential for conferring macrolide and lincosamide resistance in the American foulbrood pathogen Paenibacillus larvae.</title>
        <authorList>
            <person name="Okamoto M."/>
            <person name="Kumagai M."/>
            <person name="Kanamori H."/>
            <person name="Takamatsu D."/>
        </authorList>
    </citation>
    <scope>NUCLEOTIDE SEQUENCE</scope>
    <source>
        <strain evidence="3">J43TS3</strain>
    </source>
</reference>
<feature type="transmembrane region" description="Helical" evidence="1">
    <location>
        <begin position="90"/>
        <end position="112"/>
    </location>
</feature>
<organism evidence="3 4">
    <name type="scientific">Ornithinibacillus bavariensis</name>
    <dbReference type="NCBI Taxonomy" id="545502"/>
    <lineage>
        <taxon>Bacteria</taxon>
        <taxon>Bacillati</taxon>
        <taxon>Bacillota</taxon>
        <taxon>Bacilli</taxon>
        <taxon>Bacillales</taxon>
        <taxon>Bacillaceae</taxon>
        <taxon>Ornithinibacillus</taxon>
    </lineage>
</organism>
<evidence type="ECO:0000256" key="1">
    <source>
        <dbReference type="SAM" id="Phobius"/>
    </source>
</evidence>
<dbReference type="Pfam" id="PF25231">
    <property type="entry name" value="DUF7847"/>
    <property type="match status" value="1"/>
</dbReference>
<accession>A0A919X8Y9</accession>
<keyword evidence="4" id="KW-1185">Reference proteome</keyword>
<dbReference type="Proteomes" id="UP000676917">
    <property type="component" value="Unassembled WGS sequence"/>
</dbReference>
<feature type="transmembrane region" description="Helical" evidence="1">
    <location>
        <begin position="133"/>
        <end position="161"/>
    </location>
</feature>
<keyword evidence="1" id="KW-0472">Membrane</keyword>
<feature type="domain" description="DUF7847" evidence="2">
    <location>
        <begin position="83"/>
        <end position="278"/>
    </location>
</feature>
<comment type="caution">
    <text evidence="3">The sequence shown here is derived from an EMBL/GenBank/DDBJ whole genome shotgun (WGS) entry which is preliminary data.</text>
</comment>
<feature type="transmembrane region" description="Helical" evidence="1">
    <location>
        <begin position="255"/>
        <end position="279"/>
    </location>
</feature>
<dbReference type="RefSeq" id="WP_212920228.1">
    <property type="nucleotide sequence ID" value="NZ_BORP01000002.1"/>
</dbReference>
<evidence type="ECO:0000259" key="2">
    <source>
        <dbReference type="Pfam" id="PF25231"/>
    </source>
</evidence>
<name>A0A919X8Y9_9BACI</name>
<keyword evidence="1" id="KW-1133">Transmembrane helix</keyword>
<dbReference type="AlphaFoldDB" id="A0A919X8Y9"/>
<feature type="transmembrane region" description="Helical" evidence="1">
    <location>
        <begin position="167"/>
        <end position="192"/>
    </location>
</feature>